<gene>
    <name evidence="11" type="primary">CUNH2orf88</name>
</gene>
<dbReference type="GeneID" id="120587465"/>
<dbReference type="RefSeq" id="XP_039700199.1">
    <property type="nucleotide sequence ID" value="XM_039844265.1"/>
</dbReference>
<sequence length="93" mass="10811">MGCMKSKQTFPFPTTIESDDRHASAESFMSEERFRPRMPSVINEEVKEPSKPEIVVFEFAHRLSQQILSDALQQWANNNIKYYDIPFIESEGP</sequence>
<dbReference type="GO" id="GO:0034237">
    <property type="term" value="F:protein kinase A regulatory subunit binding"/>
    <property type="evidence" value="ECO:0007669"/>
    <property type="project" value="InterPro"/>
</dbReference>
<dbReference type="OMA" id="QTFPFPN"/>
<dbReference type="InterPro" id="IPR027969">
    <property type="entry name" value="Small_membr_AKAP"/>
</dbReference>
<keyword evidence="10" id="KW-1185">Reference proteome</keyword>
<evidence type="ECO:0000256" key="2">
    <source>
        <dbReference type="ARBA" id="ARBA00007307"/>
    </source>
</evidence>
<feature type="region of interest" description="Disordered" evidence="9">
    <location>
        <begin position="1"/>
        <end position="30"/>
    </location>
</feature>
<dbReference type="CTD" id="84281"/>
<keyword evidence="5" id="KW-0519">Myristate</keyword>
<evidence type="ECO:0000256" key="7">
    <source>
        <dbReference type="ARBA" id="ARBA00023139"/>
    </source>
</evidence>
<dbReference type="GO" id="GO:0005886">
    <property type="term" value="C:plasma membrane"/>
    <property type="evidence" value="ECO:0007669"/>
    <property type="project" value="UniProtKB-SubCell"/>
</dbReference>
<organism evidence="10 11">
    <name type="scientific">Pteropus vampyrus</name>
    <name type="common">Large flying fox</name>
    <dbReference type="NCBI Taxonomy" id="132908"/>
    <lineage>
        <taxon>Eukaryota</taxon>
        <taxon>Metazoa</taxon>
        <taxon>Chordata</taxon>
        <taxon>Craniata</taxon>
        <taxon>Vertebrata</taxon>
        <taxon>Euteleostomi</taxon>
        <taxon>Mammalia</taxon>
        <taxon>Eutheria</taxon>
        <taxon>Laurasiatheria</taxon>
        <taxon>Chiroptera</taxon>
        <taxon>Yinpterochiroptera</taxon>
        <taxon>Pteropodoidea</taxon>
        <taxon>Pteropodidae</taxon>
        <taxon>Pteropodinae</taxon>
        <taxon>Pteropus</taxon>
    </lineage>
</organism>
<dbReference type="KEGG" id="pgig:120587465"/>
<dbReference type="Pfam" id="PF15127">
    <property type="entry name" value="SmAKAP"/>
    <property type="match status" value="1"/>
</dbReference>
<dbReference type="PANTHER" id="PTHR36471">
    <property type="entry name" value="SMALL MEMBRANE A-KINASE ANCHOR PROTEIN"/>
    <property type="match status" value="1"/>
</dbReference>
<comment type="subcellular location">
    <subcellularLocation>
        <location evidence="1">Cell membrane</location>
    </subcellularLocation>
</comment>
<evidence type="ECO:0000256" key="8">
    <source>
        <dbReference type="ARBA" id="ARBA00023288"/>
    </source>
</evidence>
<dbReference type="Proteomes" id="UP000515202">
    <property type="component" value="Unplaced"/>
</dbReference>
<accession>A0A6P3PZE3</accession>
<dbReference type="PANTHER" id="PTHR36471:SF1">
    <property type="entry name" value="SMALL MEMBRANE A-KINASE ANCHOR PROTEIN"/>
    <property type="match status" value="1"/>
</dbReference>
<evidence type="ECO:0000256" key="4">
    <source>
        <dbReference type="ARBA" id="ARBA00022475"/>
    </source>
</evidence>
<evidence type="ECO:0000256" key="3">
    <source>
        <dbReference type="ARBA" id="ARBA00016882"/>
    </source>
</evidence>
<name>A0A6P3PZE3_PTEVA</name>
<evidence type="ECO:0000313" key="11">
    <source>
        <dbReference type="RefSeq" id="XP_011354342.1"/>
    </source>
</evidence>
<dbReference type="KEGG" id="pvp:105289371"/>
<keyword evidence="8" id="KW-0449">Lipoprotein</keyword>
<evidence type="ECO:0000313" key="10">
    <source>
        <dbReference type="Proteomes" id="UP000515202"/>
    </source>
</evidence>
<feature type="compositionally biased region" description="Polar residues" evidence="9">
    <location>
        <begin position="1"/>
        <end position="16"/>
    </location>
</feature>
<keyword evidence="6" id="KW-0472">Membrane</keyword>
<protein>
    <recommendedName>
        <fullName evidence="3">Small membrane A-kinase anchor protein</fullName>
    </recommendedName>
</protein>
<evidence type="ECO:0000256" key="5">
    <source>
        <dbReference type="ARBA" id="ARBA00022707"/>
    </source>
</evidence>
<keyword evidence="7" id="KW-0564">Palmitate</keyword>
<reference evidence="11" key="1">
    <citation type="submission" date="2025-08" db="UniProtKB">
        <authorList>
            <consortium name="RefSeq"/>
        </authorList>
    </citation>
    <scope>IDENTIFICATION</scope>
    <source>
        <tissue evidence="11">Kidney</tissue>
    </source>
</reference>
<evidence type="ECO:0000256" key="9">
    <source>
        <dbReference type="SAM" id="MobiDB-lite"/>
    </source>
</evidence>
<dbReference type="OrthoDB" id="8907307at2759"/>
<dbReference type="GeneID" id="105289371"/>
<comment type="similarity">
    <text evidence="2">Belongs to the small membrane AKAP family.</text>
</comment>
<dbReference type="RefSeq" id="XP_011354342.1">
    <property type="nucleotide sequence ID" value="XM_011356040.2"/>
</dbReference>
<keyword evidence="4" id="KW-1003">Cell membrane</keyword>
<proteinExistence type="inferred from homology"/>
<evidence type="ECO:0000256" key="1">
    <source>
        <dbReference type="ARBA" id="ARBA00004236"/>
    </source>
</evidence>
<feature type="compositionally biased region" description="Basic and acidic residues" evidence="9">
    <location>
        <begin position="18"/>
        <end position="30"/>
    </location>
</feature>
<evidence type="ECO:0000256" key="6">
    <source>
        <dbReference type="ARBA" id="ARBA00023136"/>
    </source>
</evidence>
<dbReference type="AlphaFoldDB" id="A0A6P3PZE3"/>